<name>A0ABR2T744_9ROSI</name>
<dbReference type="Proteomes" id="UP001396334">
    <property type="component" value="Unassembled WGS sequence"/>
</dbReference>
<sequence>MRSDSCSFNSSYPSPSSGRKRKLTPSNWSSFLAGWLRSARGQCTRAPAQIGVFFSLACAFVPHSFKSKEAPSSTEPALPEAYGEWGRKTRQSLSLREKRNIAKTETPRLKSRRSDRRKVLSLVWRTNPISYLSSSGTLAEPARKPTNLIDLVLGLGLGREQNNYFFAVLFPLASIETLRLLALSPPQGIELRSLYKATIGLIENERGSLDRVPSIVRRASSATPVPVWPAPEAEKEPKKASNGIGTGGRALNFIAGKAWLEEDKGMDGDLPYRWVPILIADECACLAPVDLSGMKPRQVEGKRGHLI</sequence>
<feature type="compositionally biased region" description="Low complexity" evidence="1">
    <location>
        <begin position="1"/>
        <end position="17"/>
    </location>
</feature>
<proteinExistence type="predicted"/>
<dbReference type="EMBL" id="JBBPBN010000008">
    <property type="protein sequence ID" value="KAK9033312.1"/>
    <property type="molecule type" value="Genomic_DNA"/>
</dbReference>
<protein>
    <submittedName>
        <fullName evidence="2">Uncharacterized protein</fullName>
    </submittedName>
</protein>
<evidence type="ECO:0000256" key="1">
    <source>
        <dbReference type="SAM" id="MobiDB-lite"/>
    </source>
</evidence>
<evidence type="ECO:0000313" key="2">
    <source>
        <dbReference type="EMBL" id="KAK9033312.1"/>
    </source>
</evidence>
<keyword evidence="3" id="KW-1185">Reference proteome</keyword>
<reference evidence="2 3" key="1">
    <citation type="journal article" date="2024" name="G3 (Bethesda)">
        <title>Genome assembly of Hibiscus sabdariffa L. provides insights into metabolisms of medicinal natural products.</title>
        <authorList>
            <person name="Kim T."/>
        </authorList>
    </citation>
    <scope>NUCLEOTIDE SEQUENCE [LARGE SCALE GENOMIC DNA]</scope>
    <source>
        <strain evidence="2">TK-2024</strain>
        <tissue evidence="2">Old leaves</tissue>
    </source>
</reference>
<evidence type="ECO:0000313" key="3">
    <source>
        <dbReference type="Proteomes" id="UP001396334"/>
    </source>
</evidence>
<feature type="region of interest" description="Disordered" evidence="1">
    <location>
        <begin position="1"/>
        <end position="23"/>
    </location>
</feature>
<comment type="caution">
    <text evidence="2">The sequence shown here is derived from an EMBL/GenBank/DDBJ whole genome shotgun (WGS) entry which is preliminary data.</text>
</comment>
<accession>A0ABR2T744</accession>
<organism evidence="2 3">
    <name type="scientific">Hibiscus sabdariffa</name>
    <name type="common">roselle</name>
    <dbReference type="NCBI Taxonomy" id="183260"/>
    <lineage>
        <taxon>Eukaryota</taxon>
        <taxon>Viridiplantae</taxon>
        <taxon>Streptophyta</taxon>
        <taxon>Embryophyta</taxon>
        <taxon>Tracheophyta</taxon>
        <taxon>Spermatophyta</taxon>
        <taxon>Magnoliopsida</taxon>
        <taxon>eudicotyledons</taxon>
        <taxon>Gunneridae</taxon>
        <taxon>Pentapetalae</taxon>
        <taxon>rosids</taxon>
        <taxon>malvids</taxon>
        <taxon>Malvales</taxon>
        <taxon>Malvaceae</taxon>
        <taxon>Malvoideae</taxon>
        <taxon>Hibiscus</taxon>
    </lineage>
</organism>
<gene>
    <name evidence="2" type="ORF">V6N11_018345</name>
</gene>